<reference evidence="2 3" key="1">
    <citation type="submission" date="2021-01" db="EMBL/GenBank/DDBJ databases">
        <title>Whole genome shotgun sequence of Verrucosispora gifhornensis NBRC 16317.</title>
        <authorList>
            <person name="Komaki H."/>
            <person name="Tamura T."/>
        </authorList>
    </citation>
    <scope>NUCLEOTIDE SEQUENCE [LARGE SCALE GENOMIC DNA]</scope>
    <source>
        <strain evidence="2 3">NBRC 16317</strain>
    </source>
</reference>
<accession>A0ABQ4IKG7</accession>
<evidence type="ECO:0000313" key="3">
    <source>
        <dbReference type="Proteomes" id="UP000647860"/>
    </source>
</evidence>
<evidence type="ECO:0000313" key="2">
    <source>
        <dbReference type="EMBL" id="GIJ18398.1"/>
    </source>
</evidence>
<comment type="caution">
    <text evidence="2">The sequence shown here is derived from an EMBL/GenBank/DDBJ whole genome shotgun (WGS) entry which is preliminary data.</text>
</comment>
<organism evidence="2 3">
    <name type="scientific">Micromonospora gifhornensis</name>
    <dbReference type="NCBI Taxonomy" id="84594"/>
    <lineage>
        <taxon>Bacteria</taxon>
        <taxon>Bacillati</taxon>
        <taxon>Actinomycetota</taxon>
        <taxon>Actinomycetes</taxon>
        <taxon>Micromonosporales</taxon>
        <taxon>Micromonosporaceae</taxon>
        <taxon>Micromonospora</taxon>
    </lineage>
</organism>
<protein>
    <recommendedName>
        <fullName evidence="1">Integrase SAM-like N-terminal domain-containing protein</fullName>
    </recommendedName>
</protein>
<dbReference type="Pfam" id="PF13495">
    <property type="entry name" value="Phage_int_SAM_4"/>
    <property type="match status" value="1"/>
</dbReference>
<evidence type="ECO:0000259" key="1">
    <source>
        <dbReference type="Pfam" id="PF13495"/>
    </source>
</evidence>
<proteinExistence type="predicted"/>
<sequence>MKMDLAKLVAGLSPTWAAFLTDWDRSLRSGNYPPTTRYNYLLAAAQLCRYLTDHTSQPGGREAVATPTAVTRRHVEEFQAWMVQTRSASTALNKHKSLQQLGLDP</sequence>
<dbReference type="Proteomes" id="UP000647860">
    <property type="component" value="Unassembled WGS sequence"/>
</dbReference>
<dbReference type="EMBL" id="BOPA01000040">
    <property type="protein sequence ID" value="GIJ18398.1"/>
    <property type="molecule type" value="Genomic_DNA"/>
</dbReference>
<dbReference type="InterPro" id="IPR004107">
    <property type="entry name" value="Integrase_SAM-like_N"/>
</dbReference>
<keyword evidence="3" id="KW-1185">Reference proteome</keyword>
<dbReference type="RefSeq" id="WP_204292726.1">
    <property type="nucleotide sequence ID" value="NZ_BAAAGZ010000063.1"/>
</dbReference>
<name>A0ABQ4IKG7_9ACTN</name>
<feature type="domain" description="Integrase SAM-like N-terminal" evidence="1">
    <location>
        <begin position="19"/>
        <end position="101"/>
    </location>
</feature>
<gene>
    <name evidence="2" type="ORF">Vgi01_50820</name>
</gene>